<gene>
    <name evidence="1" type="ORF">ID854_01895</name>
</gene>
<reference evidence="1" key="2">
    <citation type="journal article" date="2024" name="Toxins">
        <title>Genome Sequence Analysis of Native Xenorhabdus Strains Isolated from Entomopathogenic Nematodes in Argentina.</title>
        <authorList>
            <person name="Palma L."/>
            <person name="Frizzo L."/>
            <person name="Kaiser S."/>
            <person name="Berry C."/>
            <person name="Caballero P."/>
            <person name="Bode H.B."/>
            <person name="Del Valle E.E."/>
        </authorList>
    </citation>
    <scope>NUCLEOTIDE SEQUENCE</scope>
    <source>
        <strain evidence="1">M</strain>
    </source>
</reference>
<dbReference type="AlphaFoldDB" id="A0AAW3YMP9"/>
<dbReference type="Proteomes" id="UP001193920">
    <property type="component" value="Unassembled WGS sequence"/>
</dbReference>
<organism evidence="1">
    <name type="scientific">Xenorhabdus szentirmaii</name>
    <dbReference type="NCBI Taxonomy" id="290112"/>
    <lineage>
        <taxon>Bacteria</taxon>
        <taxon>Pseudomonadati</taxon>
        <taxon>Pseudomonadota</taxon>
        <taxon>Gammaproteobacteria</taxon>
        <taxon>Enterobacterales</taxon>
        <taxon>Morganellaceae</taxon>
        <taxon>Xenorhabdus</taxon>
    </lineage>
</organism>
<sequence length="207" mass="23256">MAYYFDALNADVVDPDNPEKPSDRGGLQYTIEGQFSPGIFDLGDGNQGPISFKGNGTGMIKATMITDDGRIYIYKYYVVTMQKIFYPTDPNLTGYHPRSDNIACESGVTTSRGTPNSLRQWNFFQPNNPYTIYSEFGNIFNWGIFVDAGGQITDVDDNFPTVKVYNMPDINHPNKEYYAIYDVKTNEITNNQDYLAKGGLLICTYGT</sequence>
<dbReference type="EMBL" id="JACXBF010000058">
    <property type="protein sequence ID" value="MBD2799245.1"/>
    <property type="molecule type" value="Genomic_DNA"/>
</dbReference>
<dbReference type="RefSeq" id="WP_323868294.1">
    <property type="nucleotide sequence ID" value="NZ_JACXBF010000058.1"/>
</dbReference>
<reference evidence="1" key="1">
    <citation type="submission" date="2020-09" db="EMBL/GenBank/DDBJ databases">
        <authorList>
            <person name="Palma L."/>
            <person name="Caballero P."/>
            <person name="Berry C."/>
            <person name="Del Valle E."/>
        </authorList>
    </citation>
    <scope>NUCLEOTIDE SEQUENCE</scope>
    <source>
        <strain evidence="1">M</strain>
    </source>
</reference>
<proteinExistence type="predicted"/>
<accession>A0AAW3YMP9</accession>
<protein>
    <submittedName>
        <fullName evidence="1">Uncharacterized protein</fullName>
    </submittedName>
</protein>
<name>A0AAW3YMP9_9GAMM</name>
<comment type="caution">
    <text evidence="1">The sequence shown here is derived from an EMBL/GenBank/DDBJ whole genome shotgun (WGS) entry which is preliminary data.</text>
</comment>
<evidence type="ECO:0000313" key="1">
    <source>
        <dbReference type="EMBL" id="MBD2799245.1"/>
    </source>
</evidence>